<feature type="domain" description="Pyridoxamine 5'-phosphate oxidase N-terminal" evidence="1">
    <location>
        <begin position="5"/>
        <end position="113"/>
    </location>
</feature>
<accession>A0A9R1CBC6</accession>
<evidence type="ECO:0000313" key="2">
    <source>
        <dbReference type="EMBL" id="GJG59504.1"/>
    </source>
</evidence>
<proteinExistence type="predicted"/>
<dbReference type="Proteomes" id="UP000825483">
    <property type="component" value="Unassembled WGS sequence"/>
</dbReference>
<dbReference type="EMBL" id="BPUB01000002">
    <property type="protein sequence ID" value="GJG59504.1"/>
    <property type="molecule type" value="Genomic_DNA"/>
</dbReference>
<reference evidence="2" key="1">
    <citation type="journal article" date="2022" name="Int. J. Syst. Evol. Microbiol.">
        <title>Prevotella lacticifex sp. nov., isolated from the rumen of cows.</title>
        <authorList>
            <person name="Shinkai T."/>
            <person name="Ikeyama N."/>
            <person name="Kumagai M."/>
            <person name="Ohmori H."/>
            <person name="Sakamoto M."/>
            <person name="Ohkuma M."/>
            <person name="Mitsumori M."/>
        </authorList>
    </citation>
    <scope>NUCLEOTIDE SEQUENCE</scope>
    <source>
        <strain evidence="2">R5076</strain>
    </source>
</reference>
<gene>
    <name evidence="2" type="ORF">PRLR5076_23550</name>
</gene>
<dbReference type="GeneID" id="72466453"/>
<dbReference type="AlphaFoldDB" id="A0A9R1CBC6"/>
<protein>
    <recommendedName>
        <fullName evidence="1">Pyridoxamine 5'-phosphate oxidase N-terminal domain-containing protein</fullName>
    </recommendedName>
</protein>
<keyword evidence="3" id="KW-1185">Reference proteome</keyword>
<sequence>MEAVKQVYDFMDKAGVYFLATVDGDQPHVRAYGTSLLFEGQLYIMAFNHTAAIDQLRANPKAEIAAFKGKQLRMTCKLVEDPRQELKDAMAAKMPSLKDAAGERNQNFIMLRVTDATATISDLAGHSDTCTF</sequence>
<evidence type="ECO:0000259" key="1">
    <source>
        <dbReference type="Pfam" id="PF01243"/>
    </source>
</evidence>
<dbReference type="InterPro" id="IPR011576">
    <property type="entry name" value="Pyridox_Oxase_N"/>
</dbReference>
<dbReference type="SUPFAM" id="SSF50475">
    <property type="entry name" value="FMN-binding split barrel"/>
    <property type="match status" value="1"/>
</dbReference>
<name>A0A9R1CBC6_9BACT</name>
<dbReference type="Gene3D" id="2.30.110.10">
    <property type="entry name" value="Electron Transport, Fmn-binding Protein, Chain A"/>
    <property type="match status" value="1"/>
</dbReference>
<comment type="caution">
    <text evidence="2">The sequence shown here is derived from an EMBL/GenBank/DDBJ whole genome shotgun (WGS) entry which is preliminary data.</text>
</comment>
<dbReference type="RefSeq" id="WP_223925379.1">
    <property type="nucleotide sequence ID" value="NZ_BPTU01000002.1"/>
</dbReference>
<evidence type="ECO:0000313" key="3">
    <source>
        <dbReference type="Proteomes" id="UP000825483"/>
    </source>
</evidence>
<organism evidence="2 3">
    <name type="scientific">Prevotella lacticifex</name>
    <dbReference type="NCBI Taxonomy" id="2854755"/>
    <lineage>
        <taxon>Bacteria</taxon>
        <taxon>Pseudomonadati</taxon>
        <taxon>Bacteroidota</taxon>
        <taxon>Bacteroidia</taxon>
        <taxon>Bacteroidales</taxon>
        <taxon>Prevotellaceae</taxon>
        <taxon>Prevotella</taxon>
    </lineage>
</organism>
<dbReference type="Pfam" id="PF01243">
    <property type="entry name" value="PNPOx_N"/>
    <property type="match status" value="1"/>
</dbReference>
<dbReference type="InterPro" id="IPR012349">
    <property type="entry name" value="Split_barrel_FMN-bd"/>
</dbReference>